<sequence>MAQVPASSGNKFRAEAMVLMIWFSCRVFYVFFVVFSSLEYLLLLSILISMIPTWGHEVGVPHDWVARRFTAFTNAHGCDDVCCIYPHDH</sequence>
<protein>
    <submittedName>
        <fullName evidence="2">Uncharacterized protein</fullName>
    </submittedName>
</protein>
<evidence type="ECO:0000313" key="2">
    <source>
        <dbReference type="EMBL" id="KAF1993870.1"/>
    </source>
</evidence>
<accession>A0A6A5VWU6</accession>
<dbReference type="Proteomes" id="UP000799779">
    <property type="component" value="Unassembled WGS sequence"/>
</dbReference>
<keyword evidence="1" id="KW-1133">Transmembrane helix</keyword>
<name>A0A6A5VWU6_9PLEO</name>
<reference evidence="2" key="1">
    <citation type="journal article" date="2020" name="Stud. Mycol.">
        <title>101 Dothideomycetes genomes: a test case for predicting lifestyles and emergence of pathogens.</title>
        <authorList>
            <person name="Haridas S."/>
            <person name="Albert R."/>
            <person name="Binder M."/>
            <person name="Bloem J."/>
            <person name="Labutti K."/>
            <person name="Salamov A."/>
            <person name="Andreopoulos B."/>
            <person name="Baker S."/>
            <person name="Barry K."/>
            <person name="Bills G."/>
            <person name="Bluhm B."/>
            <person name="Cannon C."/>
            <person name="Castanera R."/>
            <person name="Culley D."/>
            <person name="Daum C."/>
            <person name="Ezra D."/>
            <person name="Gonzalez J."/>
            <person name="Henrissat B."/>
            <person name="Kuo A."/>
            <person name="Liang C."/>
            <person name="Lipzen A."/>
            <person name="Lutzoni F."/>
            <person name="Magnuson J."/>
            <person name="Mondo S."/>
            <person name="Nolan M."/>
            <person name="Ohm R."/>
            <person name="Pangilinan J."/>
            <person name="Park H.-J."/>
            <person name="Ramirez L."/>
            <person name="Alfaro M."/>
            <person name="Sun H."/>
            <person name="Tritt A."/>
            <person name="Yoshinaga Y."/>
            <person name="Zwiers L.-H."/>
            <person name="Turgeon B."/>
            <person name="Goodwin S."/>
            <person name="Spatafora J."/>
            <person name="Crous P."/>
            <person name="Grigoriev I."/>
        </authorList>
    </citation>
    <scope>NUCLEOTIDE SEQUENCE</scope>
    <source>
        <strain evidence="2">CBS 123094</strain>
    </source>
</reference>
<evidence type="ECO:0000313" key="3">
    <source>
        <dbReference type="Proteomes" id="UP000799779"/>
    </source>
</evidence>
<dbReference type="AlphaFoldDB" id="A0A6A5VWU6"/>
<keyword evidence="1" id="KW-0812">Transmembrane</keyword>
<gene>
    <name evidence="2" type="ORF">P154DRAFT_48544</name>
</gene>
<keyword evidence="3" id="KW-1185">Reference proteome</keyword>
<evidence type="ECO:0000256" key="1">
    <source>
        <dbReference type="SAM" id="Phobius"/>
    </source>
</evidence>
<dbReference type="EMBL" id="ML977681">
    <property type="protein sequence ID" value="KAF1993870.1"/>
    <property type="molecule type" value="Genomic_DNA"/>
</dbReference>
<organism evidence="2 3">
    <name type="scientific">Amniculicola lignicola CBS 123094</name>
    <dbReference type="NCBI Taxonomy" id="1392246"/>
    <lineage>
        <taxon>Eukaryota</taxon>
        <taxon>Fungi</taxon>
        <taxon>Dikarya</taxon>
        <taxon>Ascomycota</taxon>
        <taxon>Pezizomycotina</taxon>
        <taxon>Dothideomycetes</taxon>
        <taxon>Pleosporomycetidae</taxon>
        <taxon>Pleosporales</taxon>
        <taxon>Amniculicolaceae</taxon>
        <taxon>Amniculicola</taxon>
    </lineage>
</organism>
<keyword evidence="1" id="KW-0472">Membrane</keyword>
<feature type="transmembrane region" description="Helical" evidence="1">
    <location>
        <begin position="20"/>
        <end position="43"/>
    </location>
</feature>
<proteinExistence type="predicted"/>